<feature type="compositionally biased region" description="Acidic residues" evidence="1">
    <location>
        <begin position="38"/>
        <end position="49"/>
    </location>
</feature>
<sequence>MARRLDGRLNTKLGCCSIMDMPCDGQSASKPASKCDNDDLAEEMDDDTNDGTMSRI</sequence>
<protein>
    <submittedName>
        <fullName evidence="2">Uncharacterized protein</fullName>
    </submittedName>
</protein>
<reference evidence="2 3" key="1">
    <citation type="submission" date="2014-04" db="EMBL/GenBank/DDBJ databases">
        <authorList>
            <consortium name="DOE Joint Genome Institute"/>
            <person name="Kuo A."/>
            <person name="Ruytinx J."/>
            <person name="Rineau F."/>
            <person name="Colpaert J."/>
            <person name="Kohler A."/>
            <person name="Nagy L.G."/>
            <person name="Floudas D."/>
            <person name="Copeland A."/>
            <person name="Barry K.W."/>
            <person name="Cichocki N."/>
            <person name="Veneault-Fourrey C."/>
            <person name="LaButti K."/>
            <person name="Lindquist E.A."/>
            <person name="Lipzen A."/>
            <person name="Lundell T."/>
            <person name="Morin E."/>
            <person name="Murat C."/>
            <person name="Sun H."/>
            <person name="Tunlid A."/>
            <person name="Henrissat B."/>
            <person name="Grigoriev I.V."/>
            <person name="Hibbett D.S."/>
            <person name="Martin F."/>
            <person name="Nordberg H.P."/>
            <person name="Cantor M.N."/>
            <person name="Hua S.X."/>
        </authorList>
    </citation>
    <scope>NUCLEOTIDE SEQUENCE [LARGE SCALE GENOMIC DNA]</scope>
    <source>
        <strain evidence="2 3">UH-Slu-Lm8-n1</strain>
    </source>
</reference>
<accession>A0A0D0A8N2</accession>
<evidence type="ECO:0000256" key="1">
    <source>
        <dbReference type="SAM" id="MobiDB-lite"/>
    </source>
</evidence>
<evidence type="ECO:0000313" key="3">
    <source>
        <dbReference type="Proteomes" id="UP000054485"/>
    </source>
</evidence>
<gene>
    <name evidence="2" type="ORF">CY34DRAFT_812861</name>
</gene>
<dbReference type="EMBL" id="KN835748">
    <property type="protein sequence ID" value="KIK34479.1"/>
    <property type="molecule type" value="Genomic_DNA"/>
</dbReference>
<dbReference type="InParanoid" id="A0A0D0A8N2"/>
<feature type="region of interest" description="Disordered" evidence="1">
    <location>
        <begin position="25"/>
        <end position="56"/>
    </location>
</feature>
<reference evidence="3" key="2">
    <citation type="submission" date="2015-01" db="EMBL/GenBank/DDBJ databases">
        <title>Evolutionary Origins and Diversification of the Mycorrhizal Mutualists.</title>
        <authorList>
            <consortium name="DOE Joint Genome Institute"/>
            <consortium name="Mycorrhizal Genomics Consortium"/>
            <person name="Kohler A."/>
            <person name="Kuo A."/>
            <person name="Nagy L.G."/>
            <person name="Floudas D."/>
            <person name="Copeland A."/>
            <person name="Barry K.W."/>
            <person name="Cichocki N."/>
            <person name="Veneault-Fourrey C."/>
            <person name="LaButti K."/>
            <person name="Lindquist E.A."/>
            <person name="Lipzen A."/>
            <person name="Lundell T."/>
            <person name="Morin E."/>
            <person name="Murat C."/>
            <person name="Riley R."/>
            <person name="Ohm R."/>
            <person name="Sun H."/>
            <person name="Tunlid A."/>
            <person name="Henrissat B."/>
            <person name="Grigoriev I.V."/>
            <person name="Hibbett D.S."/>
            <person name="Martin F."/>
        </authorList>
    </citation>
    <scope>NUCLEOTIDE SEQUENCE [LARGE SCALE GENOMIC DNA]</scope>
    <source>
        <strain evidence="3">UH-Slu-Lm8-n1</strain>
    </source>
</reference>
<name>A0A0D0A8N2_9AGAM</name>
<organism evidence="2 3">
    <name type="scientific">Suillus luteus UH-Slu-Lm8-n1</name>
    <dbReference type="NCBI Taxonomy" id="930992"/>
    <lineage>
        <taxon>Eukaryota</taxon>
        <taxon>Fungi</taxon>
        <taxon>Dikarya</taxon>
        <taxon>Basidiomycota</taxon>
        <taxon>Agaricomycotina</taxon>
        <taxon>Agaricomycetes</taxon>
        <taxon>Agaricomycetidae</taxon>
        <taxon>Boletales</taxon>
        <taxon>Suillineae</taxon>
        <taxon>Suillaceae</taxon>
        <taxon>Suillus</taxon>
    </lineage>
</organism>
<evidence type="ECO:0000313" key="2">
    <source>
        <dbReference type="EMBL" id="KIK34479.1"/>
    </source>
</evidence>
<keyword evidence="3" id="KW-1185">Reference proteome</keyword>
<dbReference type="AlphaFoldDB" id="A0A0D0A8N2"/>
<dbReference type="HOGENOM" id="CLU_3015791_0_0_1"/>
<proteinExistence type="predicted"/>
<dbReference type="Proteomes" id="UP000054485">
    <property type="component" value="Unassembled WGS sequence"/>
</dbReference>